<reference evidence="3 4" key="1">
    <citation type="submission" date="2024-02" db="EMBL/GenBank/DDBJ databases">
        <title>Rhodopirellula caenicola NBRC 110016.</title>
        <authorList>
            <person name="Ichikawa N."/>
            <person name="Katano-Makiyama Y."/>
            <person name="Hidaka K."/>
        </authorList>
    </citation>
    <scope>NUCLEOTIDE SEQUENCE [LARGE SCALE GENOMIC DNA]</scope>
    <source>
        <strain evidence="3 4">NBRC 110016</strain>
    </source>
</reference>
<proteinExistence type="predicted"/>
<protein>
    <submittedName>
        <fullName evidence="3">Uncharacterized protein</fullName>
    </submittedName>
</protein>
<name>A0ABP9VLG3_9BACT</name>
<feature type="signal peptide" evidence="2">
    <location>
        <begin position="1"/>
        <end position="41"/>
    </location>
</feature>
<dbReference type="Proteomes" id="UP001416858">
    <property type="component" value="Unassembled WGS sequence"/>
</dbReference>
<feature type="chain" id="PRO_5046069346" evidence="2">
    <location>
        <begin position="42"/>
        <end position="755"/>
    </location>
</feature>
<evidence type="ECO:0000313" key="4">
    <source>
        <dbReference type="Proteomes" id="UP001416858"/>
    </source>
</evidence>
<sequence>MIGNRQSHFASPVVMPHRRWLASVMVMVCVTVSAASSVARADNNQSDASVEVAAATPTATSPQLTWSMDSLLPPTTGTVRLPTTKANTLGFTLDIELVQQPLAGSVPVNIVARSTSTFAADRRLTLRFRSDPEGQMPPTNGLLVDVPLLLPQGATTARVTRYLPKFSAGYQYRIAVYEQGRPLEDCVAKIGSFDTDVYRNEQRLNWLLITDTDDVDYTKLPDLRPLMLRDSRFATSSFRNSIGAPRDDPRFYESAFRNGPDAVAGQSELPTDWRGYQHFDLIIFDPSAAQAAIENGNFKAIQQWVLNGGSIALYDSESEQSFVDMLSLTADRPKSLSLNALSREQMFNENILKPVDEGWNQKIWLRPLGAGIVFGLQKLNDGEFPSSRHWWIVEHTLGHRVSPMLRRGVDPILGDRRFSRWLIPGVAQPPVYTFMTLLGLFVILVGPVAYRSTAKRGRTYLMFLIAPVLAIVTTALMFTYGILSDGFGTSARVRQMTWVDGASGNAGERVQSTYFAGLRPTEGLSFAGDAEVMRYTDGSDGSWEELAERSPAILGNVRVEAQQQIFDSAFLPSRQQRQFIVHQPRENIGNLSIETQKADPLAPTATITNRFDFALRDCIIRDADGDYWFAEFVPGNSEAIPCDTIERSTSSKIIGDLYNRHRPMEQTIYRSQQRSYRRMTRDLMVNISDQIQHQSMSQSEVLSGSFESWLNQRMQLEGEIPHYHFVAVSDVSSDVVLVSGTELVDSVRYVFGTLK</sequence>
<keyword evidence="2" id="KW-0732">Signal</keyword>
<evidence type="ECO:0000313" key="3">
    <source>
        <dbReference type="EMBL" id="GAA5506034.1"/>
    </source>
</evidence>
<feature type="transmembrane region" description="Helical" evidence="1">
    <location>
        <begin position="462"/>
        <end position="483"/>
    </location>
</feature>
<comment type="caution">
    <text evidence="3">The sequence shown here is derived from an EMBL/GenBank/DDBJ whole genome shotgun (WGS) entry which is preliminary data.</text>
</comment>
<gene>
    <name evidence="3" type="ORF">Rcae01_01484</name>
</gene>
<organism evidence="3 4">
    <name type="scientific">Novipirellula caenicola</name>
    <dbReference type="NCBI Taxonomy" id="1536901"/>
    <lineage>
        <taxon>Bacteria</taxon>
        <taxon>Pseudomonadati</taxon>
        <taxon>Planctomycetota</taxon>
        <taxon>Planctomycetia</taxon>
        <taxon>Pirellulales</taxon>
        <taxon>Pirellulaceae</taxon>
        <taxon>Novipirellula</taxon>
    </lineage>
</organism>
<feature type="transmembrane region" description="Helical" evidence="1">
    <location>
        <begin position="431"/>
        <end position="450"/>
    </location>
</feature>
<keyword evidence="1" id="KW-0472">Membrane</keyword>
<evidence type="ECO:0000256" key="2">
    <source>
        <dbReference type="SAM" id="SignalP"/>
    </source>
</evidence>
<keyword evidence="1" id="KW-1133">Transmembrane helix</keyword>
<keyword evidence="1" id="KW-0812">Transmembrane</keyword>
<evidence type="ECO:0000256" key="1">
    <source>
        <dbReference type="SAM" id="Phobius"/>
    </source>
</evidence>
<accession>A0ABP9VLG3</accession>
<keyword evidence="4" id="KW-1185">Reference proteome</keyword>
<dbReference type="EMBL" id="BAABRO010000002">
    <property type="protein sequence ID" value="GAA5506034.1"/>
    <property type="molecule type" value="Genomic_DNA"/>
</dbReference>